<evidence type="ECO:0000256" key="7">
    <source>
        <dbReference type="ARBA" id="ARBA00023242"/>
    </source>
</evidence>
<dbReference type="AlphaFoldDB" id="A0A7I8VIU7"/>
<dbReference type="Pfam" id="PF00570">
    <property type="entry name" value="HRDC"/>
    <property type="match status" value="1"/>
</dbReference>
<dbReference type="InterPro" id="IPR012588">
    <property type="entry name" value="Exosome-assoc_fac_Rrp6_N"/>
</dbReference>
<comment type="similarity">
    <text evidence="8">Belongs to the exosome component 10/RRP6 family.</text>
</comment>
<comment type="caution">
    <text evidence="12">The sequence shown here is derived from an EMBL/GenBank/DDBJ whole genome shotgun (WGS) entry which is preliminary data.</text>
</comment>
<evidence type="ECO:0000256" key="1">
    <source>
        <dbReference type="ARBA" id="ARBA00004123"/>
    </source>
</evidence>
<dbReference type="InterPro" id="IPR002121">
    <property type="entry name" value="HRDC_dom"/>
</dbReference>
<dbReference type="GO" id="GO:0071040">
    <property type="term" value="P:nuclear polyadenylation-dependent antisense transcript catabolic process"/>
    <property type="evidence" value="ECO:0007669"/>
    <property type="project" value="TreeGrafter"/>
</dbReference>
<dbReference type="InterPro" id="IPR044876">
    <property type="entry name" value="HRDC_dom_sf"/>
</dbReference>
<keyword evidence="3" id="KW-0540">Nuclease</keyword>
<evidence type="ECO:0000256" key="3">
    <source>
        <dbReference type="ARBA" id="ARBA00022722"/>
    </source>
</evidence>
<keyword evidence="6" id="KW-0269">Exonuclease</keyword>
<dbReference type="GO" id="GO:0071039">
    <property type="term" value="P:nuclear polyadenylation-dependent CUT catabolic process"/>
    <property type="evidence" value="ECO:0007669"/>
    <property type="project" value="TreeGrafter"/>
</dbReference>
<evidence type="ECO:0000259" key="11">
    <source>
        <dbReference type="PROSITE" id="PS50967"/>
    </source>
</evidence>
<comment type="subcellular location">
    <subcellularLocation>
        <location evidence="1">Nucleus</location>
    </subcellularLocation>
</comment>
<feature type="region of interest" description="Disordered" evidence="10">
    <location>
        <begin position="729"/>
        <end position="790"/>
    </location>
</feature>
<dbReference type="InterPro" id="IPR045092">
    <property type="entry name" value="Rrp6-like"/>
</dbReference>
<dbReference type="InterPro" id="IPR012337">
    <property type="entry name" value="RNaseH-like_sf"/>
</dbReference>
<dbReference type="InterPro" id="IPR049559">
    <property type="entry name" value="Rrp6p-like_exo"/>
</dbReference>
<dbReference type="GO" id="GO:0000467">
    <property type="term" value="P:exonucleolytic trimming to generate mature 3'-end of 5.8S rRNA from tricistronic rRNA transcript (SSU-rRNA, 5.8S rRNA, LSU-rRNA)"/>
    <property type="evidence" value="ECO:0007669"/>
    <property type="project" value="InterPro"/>
</dbReference>
<dbReference type="OrthoDB" id="2250022at2759"/>
<accession>A0A7I8VIU7</accession>
<dbReference type="GO" id="GO:0000166">
    <property type="term" value="F:nucleotide binding"/>
    <property type="evidence" value="ECO:0007669"/>
    <property type="project" value="InterPro"/>
</dbReference>
<dbReference type="SUPFAM" id="SSF53098">
    <property type="entry name" value="Ribonuclease H-like"/>
    <property type="match status" value="1"/>
</dbReference>
<reference evidence="12 13" key="1">
    <citation type="submission" date="2020-08" db="EMBL/GenBank/DDBJ databases">
        <authorList>
            <person name="Hejnol A."/>
        </authorList>
    </citation>
    <scope>NUCLEOTIDE SEQUENCE [LARGE SCALE GENOMIC DNA]</scope>
</reference>
<evidence type="ECO:0000313" key="12">
    <source>
        <dbReference type="EMBL" id="CAD5115625.1"/>
    </source>
</evidence>
<evidence type="ECO:0000256" key="9">
    <source>
        <dbReference type="ARBA" id="ARBA00070365"/>
    </source>
</evidence>
<sequence>MAASTSESACPQSDEKTTSLGEFDVDEITKNVFGNVMKCVKSANGLPSGQDYDYYSSFQKMKDVLDYEGNRLLQNVQNIMKFHGAKGNLLNTLENPNVEDKFDILVDANDQLLEGIGIHLDEAAGLKNDKSTVVVSVTSSPRHHISGSWNKITDNSSPTTAKLLTARNITRPQLQFREKVDNGNRPFVPLIKFKPNAKISLEDSLRLPNDDCENQRYRTPHPYKYELDHLEYTDYQLEFREPQKPLILSETPYTFVETEEQVVEMISALRREKEIALDVEAHSFRTFLGLTCLVQISTRSHDYIVDTLKLRCDLQDLNIVLSDPNIVKVFHGADYDIEWLQRDLGLYVVNMFDTFPASKQLGLARYSLAFLLKHYCQVEANKQYQLADWRIRPLPSGLIKYAREDSHYLLYIYDIMRNELLSRGNENKNLLLSVLDKSRNVCGKTYEKPLFDENSYKTLYTKSTKTFNNRQLAALKGLYGWRDGIARIEDESVGYVLPNHMLLQIAEYLPKEAQGILACCNPMPPLVRQNLMDLYKIVSDARKLEKVDRPETNAPVISDQPKYQEYDNATCCPHDLSDERETPLKDLETPFTVEDAVRKLSGCLSSLSSQTPTSDIKKIRETFVSPFYMFLPKPVVTVVRPKDTIVWKLKEATKPTENDQEIAKTQELPIKDPVLPTDVIPLSYQLKKKRKKKITDKETTEEEKDADGDKKISKKKKLTYADVEKANMTPVDYVRNAKLRQSPESQSTSNDFNPNKSVDFTPTVGKQGKRSLHRSRGKKSITYSANKKNS</sequence>
<dbReference type="InterPro" id="IPR036397">
    <property type="entry name" value="RNaseH_sf"/>
</dbReference>
<proteinExistence type="inferred from homology"/>
<keyword evidence="13" id="KW-1185">Reference proteome</keyword>
<name>A0A7I8VIU7_9ANNE</name>
<dbReference type="GO" id="GO:0000175">
    <property type="term" value="F:3'-5'-RNA exonuclease activity"/>
    <property type="evidence" value="ECO:0007669"/>
    <property type="project" value="InterPro"/>
</dbReference>
<dbReference type="FunFam" id="1.10.150.80:FF:000001">
    <property type="entry name" value="Putative exosome component 10"/>
    <property type="match status" value="1"/>
</dbReference>
<feature type="compositionally biased region" description="Polar residues" evidence="10">
    <location>
        <begin position="742"/>
        <end position="760"/>
    </location>
</feature>
<protein>
    <recommendedName>
        <fullName evidence="9">Exosome complex component 10 homolog</fullName>
    </recommendedName>
</protein>
<dbReference type="FunFam" id="3.30.420.10:FF:000059">
    <property type="entry name" value="Exosome complex exonuclease Rrp6"/>
    <property type="match status" value="1"/>
</dbReference>
<dbReference type="PANTHER" id="PTHR12124">
    <property type="entry name" value="POLYMYOSITIS/SCLERODERMA AUTOANTIGEN-RELATED"/>
    <property type="match status" value="1"/>
</dbReference>
<dbReference type="Proteomes" id="UP000549394">
    <property type="component" value="Unassembled WGS sequence"/>
</dbReference>
<keyword evidence="5" id="KW-0271">Exosome</keyword>
<evidence type="ECO:0000256" key="6">
    <source>
        <dbReference type="ARBA" id="ARBA00022839"/>
    </source>
</evidence>
<evidence type="ECO:0000256" key="4">
    <source>
        <dbReference type="ARBA" id="ARBA00022801"/>
    </source>
</evidence>
<evidence type="ECO:0000256" key="2">
    <source>
        <dbReference type="ARBA" id="ARBA00022552"/>
    </source>
</evidence>
<dbReference type="SMART" id="SM00341">
    <property type="entry name" value="HRDC"/>
    <property type="match status" value="1"/>
</dbReference>
<dbReference type="PROSITE" id="PS50967">
    <property type="entry name" value="HRDC"/>
    <property type="match status" value="1"/>
</dbReference>
<dbReference type="SMART" id="SM00474">
    <property type="entry name" value="35EXOc"/>
    <property type="match status" value="1"/>
</dbReference>
<evidence type="ECO:0000256" key="8">
    <source>
        <dbReference type="ARBA" id="ARBA00043957"/>
    </source>
</evidence>
<dbReference type="GO" id="GO:0003727">
    <property type="term" value="F:single-stranded RNA binding"/>
    <property type="evidence" value="ECO:0007669"/>
    <property type="project" value="TreeGrafter"/>
</dbReference>
<keyword evidence="2" id="KW-0698">rRNA processing</keyword>
<dbReference type="EMBL" id="CAJFCJ010000006">
    <property type="protein sequence ID" value="CAD5115625.1"/>
    <property type="molecule type" value="Genomic_DNA"/>
</dbReference>
<dbReference type="SUPFAM" id="SSF47819">
    <property type="entry name" value="HRDC-like"/>
    <property type="match status" value="1"/>
</dbReference>
<feature type="compositionally biased region" description="Polar residues" evidence="10">
    <location>
        <begin position="781"/>
        <end position="790"/>
    </location>
</feature>
<dbReference type="InterPro" id="IPR010997">
    <property type="entry name" value="HRDC-like_sf"/>
</dbReference>
<dbReference type="Gene3D" id="3.30.420.10">
    <property type="entry name" value="Ribonuclease H-like superfamily/Ribonuclease H"/>
    <property type="match status" value="1"/>
</dbReference>
<organism evidence="12 13">
    <name type="scientific">Dimorphilus gyrociliatus</name>
    <dbReference type="NCBI Taxonomy" id="2664684"/>
    <lineage>
        <taxon>Eukaryota</taxon>
        <taxon>Metazoa</taxon>
        <taxon>Spiralia</taxon>
        <taxon>Lophotrochozoa</taxon>
        <taxon>Annelida</taxon>
        <taxon>Polychaeta</taxon>
        <taxon>Polychaeta incertae sedis</taxon>
        <taxon>Dinophilidae</taxon>
        <taxon>Dimorphilus</taxon>
    </lineage>
</organism>
<dbReference type="CDD" id="cd06147">
    <property type="entry name" value="Rrp6p_like_exo"/>
    <property type="match status" value="1"/>
</dbReference>
<keyword evidence="4" id="KW-0378">Hydrolase</keyword>
<keyword evidence="7" id="KW-0539">Nucleus</keyword>
<dbReference type="InterPro" id="IPR002562">
    <property type="entry name" value="3'-5'_exonuclease_dom"/>
</dbReference>
<evidence type="ECO:0000256" key="10">
    <source>
        <dbReference type="SAM" id="MobiDB-lite"/>
    </source>
</evidence>
<dbReference type="Pfam" id="PF08066">
    <property type="entry name" value="PMC2NT"/>
    <property type="match status" value="1"/>
</dbReference>
<feature type="compositionally biased region" description="Basic residues" evidence="10">
    <location>
        <begin position="767"/>
        <end position="779"/>
    </location>
</feature>
<dbReference type="Pfam" id="PF01612">
    <property type="entry name" value="DNA_pol_A_exo1"/>
    <property type="match status" value="1"/>
</dbReference>
<dbReference type="PANTHER" id="PTHR12124:SF47">
    <property type="entry name" value="EXOSOME COMPONENT 10"/>
    <property type="match status" value="1"/>
</dbReference>
<evidence type="ECO:0000256" key="5">
    <source>
        <dbReference type="ARBA" id="ARBA00022835"/>
    </source>
</evidence>
<feature type="region of interest" description="Disordered" evidence="10">
    <location>
        <begin position="690"/>
        <end position="716"/>
    </location>
</feature>
<feature type="domain" description="HRDC" evidence="11">
    <location>
        <begin position="468"/>
        <end position="548"/>
    </location>
</feature>
<evidence type="ECO:0000313" key="13">
    <source>
        <dbReference type="Proteomes" id="UP000549394"/>
    </source>
</evidence>
<dbReference type="GO" id="GO:0071044">
    <property type="term" value="P:histone mRNA catabolic process"/>
    <property type="evidence" value="ECO:0007669"/>
    <property type="project" value="TreeGrafter"/>
</dbReference>
<dbReference type="GO" id="GO:0000176">
    <property type="term" value="C:nuclear exosome (RNase complex)"/>
    <property type="evidence" value="ECO:0007669"/>
    <property type="project" value="InterPro"/>
</dbReference>
<dbReference type="GO" id="GO:0071035">
    <property type="term" value="P:nuclear polyadenylation-dependent rRNA catabolic process"/>
    <property type="evidence" value="ECO:0007669"/>
    <property type="project" value="TreeGrafter"/>
</dbReference>
<gene>
    <name evidence="12" type="ORF">DGYR_LOCUS4345</name>
</gene>
<dbReference type="GO" id="GO:0071038">
    <property type="term" value="P:TRAMP-dependent tRNA surveillance pathway"/>
    <property type="evidence" value="ECO:0007669"/>
    <property type="project" value="TreeGrafter"/>
</dbReference>
<dbReference type="GO" id="GO:0071037">
    <property type="term" value="P:nuclear polyadenylation-dependent snRNA catabolic process"/>
    <property type="evidence" value="ECO:0007669"/>
    <property type="project" value="TreeGrafter"/>
</dbReference>
<dbReference type="GO" id="GO:0071036">
    <property type="term" value="P:nuclear polyadenylation-dependent snoRNA catabolic process"/>
    <property type="evidence" value="ECO:0007669"/>
    <property type="project" value="TreeGrafter"/>
</dbReference>
<dbReference type="GO" id="GO:0071051">
    <property type="term" value="P:poly(A)-dependent snoRNA 3'-end processing"/>
    <property type="evidence" value="ECO:0007669"/>
    <property type="project" value="TreeGrafter"/>
</dbReference>
<dbReference type="GO" id="GO:0005730">
    <property type="term" value="C:nucleolus"/>
    <property type="evidence" value="ECO:0007669"/>
    <property type="project" value="TreeGrafter"/>
</dbReference>
<dbReference type="Gene3D" id="1.10.150.80">
    <property type="entry name" value="HRDC domain"/>
    <property type="match status" value="1"/>
</dbReference>